<dbReference type="GeneID" id="15041782"/>
<sequence length="79" mass="9094">MAKVHKVTLYVVDANGEYDNYTEEEISEEVKIAIDVQLDTMSHVASVESSKEFEWDDDLRINYTDATTEDYEAQLKEGK</sequence>
<dbReference type="OrthoDB" id="24809at10239"/>
<proteinExistence type="predicted"/>
<protein>
    <submittedName>
        <fullName evidence="1">Uncharacterized protein</fullName>
    </submittedName>
</protein>
<accession>M4HN55</accession>
<dbReference type="RefSeq" id="YP_007676923.1">
    <property type="nucleotide sequence ID" value="NC_020873.1"/>
</dbReference>
<dbReference type="EMBL" id="JX094431">
    <property type="protein sequence ID" value="AFQ96333.1"/>
    <property type="molecule type" value="Genomic_DNA"/>
</dbReference>
<evidence type="ECO:0000313" key="2">
    <source>
        <dbReference type="Proteomes" id="UP000011865"/>
    </source>
</evidence>
<dbReference type="Proteomes" id="UP000011865">
    <property type="component" value="Segment"/>
</dbReference>
<keyword evidence="2" id="KW-1185">Reference proteome</keyword>
<dbReference type="KEGG" id="vg:15041782"/>
<organism evidence="1 2">
    <name type="scientific">Bacillus phage vB_BceM_Bc431v3</name>
    <dbReference type="NCBI Taxonomy" id="1195072"/>
    <lineage>
        <taxon>Viruses</taxon>
        <taxon>Duplodnaviria</taxon>
        <taxon>Heunggongvirae</taxon>
        <taxon>Uroviricota</taxon>
        <taxon>Caudoviricetes</taxon>
        <taxon>Herelleviridae</taxon>
        <taxon>Bastillevirinae</taxon>
        <taxon>Caeruleovirus</taxon>
        <taxon>Caeruleovirus Bc431</taxon>
    </lineage>
</organism>
<reference evidence="1 2" key="1">
    <citation type="journal article" date="2013" name="Virol. J.">
        <title>Genome sequence and analysis of a broad-host range lytic bacteriophage that infects the Bacillus cereus group.</title>
        <authorList>
            <person name="El-Arabi T.F."/>
            <person name="Griffiths M.W."/>
            <person name="She Y.M."/>
            <person name="Villegas A."/>
            <person name="Lingohr E.J."/>
            <person name="Kropinski A.M."/>
        </authorList>
    </citation>
    <scope>NUCLEOTIDE SEQUENCE [LARGE SCALE GENOMIC DNA]</scope>
</reference>
<gene>
    <name evidence="1" type="primary">orf025</name>
</gene>
<name>M4HN55_9CAUD</name>
<evidence type="ECO:0000313" key="1">
    <source>
        <dbReference type="EMBL" id="AFQ96333.1"/>
    </source>
</evidence>